<dbReference type="PANTHER" id="PTHR10151">
    <property type="entry name" value="ECTONUCLEOTIDE PYROPHOSPHATASE/PHOSPHODIESTERASE"/>
    <property type="match status" value="1"/>
</dbReference>
<protein>
    <submittedName>
        <fullName evidence="1">Alkaline phosphatase family protein</fullName>
    </submittedName>
</protein>
<dbReference type="Proteomes" id="UP000278981">
    <property type="component" value="Unassembled WGS sequence"/>
</dbReference>
<dbReference type="InterPro" id="IPR002591">
    <property type="entry name" value="Phosphodiest/P_Trfase"/>
</dbReference>
<dbReference type="Pfam" id="PF01663">
    <property type="entry name" value="Phosphodiest"/>
    <property type="match status" value="1"/>
</dbReference>
<dbReference type="OrthoDB" id="9779267at2"/>
<dbReference type="InterPro" id="IPR017850">
    <property type="entry name" value="Alkaline_phosphatase_core_sf"/>
</dbReference>
<dbReference type="PANTHER" id="PTHR10151:SF120">
    <property type="entry name" value="BIS(5'-ADENOSYL)-TRIPHOSPHATASE"/>
    <property type="match status" value="1"/>
</dbReference>
<dbReference type="GO" id="GO:0016787">
    <property type="term" value="F:hydrolase activity"/>
    <property type="evidence" value="ECO:0007669"/>
    <property type="project" value="UniProtKB-ARBA"/>
</dbReference>
<evidence type="ECO:0000313" key="2">
    <source>
        <dbReference type="Proteomes" id="UP000278981"/>
    </source>
</evidence>
<dbReference type="RefSeq" id="WP_124817682.1">
    <property type="nucleotide sequence ID" value="NZ_QDGB01000195.1"/>
</dbReference>
<accession>A0A3N9XZF3</accession>
<sequence>MSDSPPVAPLAILGPDHGGGRLADVLPSALAVLGVPGSPDPLGIVPALAGVRRIAVLLVDGLGWYQLPTAAPYAPTLAGLAATVARPLIAGFPSTTPTSLVSLGTGVAPGAHGVLGFTVRVPGTDRVLTHTDWAADPSPLRWQPVPTQLERARAAGVTTTVVSRPEFGGSGLTLAANRGGDFRGAAGGDAVATAMLAALAAGAGPTLVSGYHADLDRHGHLSGIDSAPWRVAATEVDALVARLVDGLPSDAALLVTADHGQLDIPAAHRFDLDTDPRLRAGVRLVAGEARVRYLHVEPGAVEDVRATWSEVLGAAARVQTRAEMVATGWFGPVPEEHLGRIGDVVVTCNDTYAVMASRTERPMASKLVAYHGSDSAAELTVPLLVVRG</sequence>
<name>A0A3N9XZF3_9ACTN</name>
<comment type="caution">
    <text evidence="1">The sequence shown here is derived from an EMBL/GenBank/DDBJ whole genome shotgun (WGS) entry which is preliminary data.</text>
</comment>
<evidence type="ECO:0000313" key="1">
    <source>
        <dbReference type="EMBL" id="RQX18356.1"/>
    </source>
</evidence>
<dbReference type="SUPFAM" id="SSF53649">
    <property type="entry name" value="Alkaline phosphatase-like"/>
    <property type="match status" value="1"/>
</dbReference>
<gene>
    <name evidence="1" type="ORF">DDE19_08015</name>
</gene>
<organism evidence="1 2">
    <name type="scientific">Micromonospora ureilytica</name>
    <dbReference type="NCBI Taxonomy" id="709868"/>
    <lineage>
        <taxon>Bacteria</taxon>
        <taxon>Bacillati</taxon>
        <taxon>Actinomycetota</taxon>
        <taxon>Actinomycetes</taxon>
        <taxon>Micromonosporales</taxon>
        <taxon>Micromonosporaceae</taxon>
        <taxon>Micromonospora</taxon>
    </lineage>
</organism>
<dbReference type="EMBL" id="QDGB01000195">
    <property type="protein sequence ID" value="RQX18356.1"/>
    <property type="molecule type" value="Genomic_DNA"/>
</dbReference>
<dbReference type="AlphaFoldDB" id="A0A3N9XZF3"/>
<reference evidence="1 2" key="1">
    <citation type="submission" date="2018-04" db="EMBL/GenBank/DDBJ databases">
        <title>Micromonosporas from Atacama Desert.</title>
        <authorList>
            <person name="Carro L."/>
            <person name="Klenk H.-P."/>
            <person name="Goodfellow M."/>
        </authorList>
    </citation>
    <scope>NUCLEOTIDE SEQUENCE [LARGE SCALE GENOMIC DNA]</scope>
    <source>
        <strain evidence="1 2">LB19</strain>
    </source>
</reference>
<dbReference type="Gene3D" id="3.40.720.10">
    <property type="entry name" value="Alkaline Phosphatase, subunit A"/>
    <property type="match status" value="1"/>
</dbReference>
<proteinExistence type="predicted"/>